<dbReference type="Pfam" id="PF11553">
    <property type="entry name" value="DUF3231"/>
    <property type="match status" value="2"/>
</dbReference>
<dbReference type="Gene3D" id="1.20.1260.10">
    <property type="match status" value="2"/>
</dbReference>
<proteinExistence type="predicted"/>
<feature type="transmembrane region" description="Helical" evidence="1">
    <location>
        <begin position="264"/>
        <end position="282"/>
    </location>
</feature>
<reference evidence="2 3" key="1">
    <citation type="submission" date="2015-09" db="EMBL/GenBank/DDBJ databases">
        <title>Genome sequencing project for genomic taxonomy and phylogenomics of Bacillus-like bacteria.</title>
        <authorList>
            <person name="Liu B."/>
            <person name="Wang J."/>
            <person name="Zhu Y."/>
            <person name="Liu G."/>
            <person name="Chen Q."/>
            <person name="Chen Z."/>
            <person name="Lan J."/>
            <person name="Che J."/>
            <person name="Ge C."/>
            <person name="Shi H."/>
            <person name="Pan Z."/>
            <person name="Liu X."/>
        </authorList>
    </citation>
    <scope>NUCLEOTIDE SEQUENCE [LARGE SCALE GENOMIC DNA]</scope>
    <source>
        <strain evidence="2 3">LMG 18435</strain>
    </source>
</reference>
<evidence type="ECO:0000256" key="1">
    <source>
        <dbReference type="SAM" id="Phobius"/>
    </source>
</evidence>
<dbReference type="RefSeq" id="WP_055741763.1">
    <property type="nucleotide sequence ID" value="NZ_JAAIWL010000023.1"/>
</dbReference>
<keyword evidence="3" id="KW-1185">Reference proteome</keyword>
<dbReference type="STRING" id="157838.AN964_21050"/>
<dbReference type="EMBL" id="LJJC01000006">
    <property type="protein sequence ID" value="KQL51456.1"/>
    <property type="molecule type" value="Genomic_DNA"/>
</dbReference>
<dbReference type="AlphaFoldDB" id="A0A0Q3TBB6"/>
<dbReference type="Proteomes" id="UP000051888">
    <property type="component" value="Unassembled WGS sequence"/>
</dbReference>
<keyword evidence="1" id="KW-0472">Membrane</keyword>
<dbReference type="OrthoDB" id="1675670at2"/>
<dbReference type="PATRIC" id="fig|157838.3.peg.4617"/>
<sequence length="335" mass="37991">MQTEHNIKLTSSEVAQLWSGYMNSSLCNCLFTYFIEIVEDTQIKALVEKGMLLSREHLQKLNTIFTNEGYPVPCGFNVKEDVNLQAPRLFSDPFILYFIHHMGEMALGFYPIGKTICSRADTQEYFSTCLHELDEYDTLATNLLLSKGLYIRSPHINPSEKVHFVKNEHFLGGWFGRRKTLTVMEISNLVVNMQRNALGKATMIGFSQVANSKEVREFMLRGKQIAEKHINVFGEALKESDLPVPMGWETGITSSQIAPFSDKMMMFITTALIGLSIGFYATSMATSFRKDLSLHYVRLSAEIGTYAEDGAKLMIKNGWLEEPPLSDDRNRLAKH</sequence>
<dbReference type="InterPro" id="IPR012347">
    <property type="entry name" value="Ferritin-like"/>
</dbReference>
<dbReference type="InterPro" id="IPR021617">
    <property type="entry name" value="DUF3231"/>
</dbReference>
<keyword evidence="1" id="KW-0812">Transmembrane</keyword>
<organism evidence="2 3">
    <name type="scientific">Heyndrickxia shackletonii</name>
    <dbReference type="NCBI Taxonomy" id="157838"/>
    <lineage>
        <taxon>Bacteria</taxon>
        <taxon>Bacillati</taxon>
        <taxon>Bacillota</taxon>
        <taxon>Bacilli</taxon>
        <taxon>Bacillales</taxon>
        <taxon>Bacillaceae</taxon>
        <taxon>Heyndrickxia</taxon>
    </lineage>
</organism>
<protein>
    <recommendedName>
        <fullName evidence="4">DUF3231 family protein</fullName>
    </recommendedName>
</protein>
<accession>A0A0Q3TBB6</accession>
<evidence type="ECO:0008006" key="4">
    <source>
        <dbReference type="Google" id="ProtNLM"/>
    </source>
</evidence>
<comment type="caution">
    <text evidence="2">The sequence shown here is derived from an EMBL/GenBank/DDBJ whole genome shotgun (WGS) entry which is preliminary data.</text>
</comment>
<keyword evidence="1" id="KW-1133">Transmembrane helix</keyword>
<name>A0A0Q3TBB6_9BACI</name>
<evidence type="ECO:0000313" key="3">
    <source>
        <dbReference type="Proteomes" id="UP000051888"/>
    </source>
</evidence>
<evidence type="ECO:0000313" key="2">
    <source>
        <dbReference type="EMBL" id="KQL51456.1"/>
    </source>
</evidence>
<gene>
    <name evidence="2" type="ORF">AN964_21050</name>
</gene>